<accession>A0A2B1K7D6</accession>
<gene>
    <name evidence="2" type="ORF">COJ50_23585</name>
</gene>
<proteinExistence type="predicted"/>
<dbReference type="PROSITE" id="PS51462">
    <property type="entry name" value="NUDIX"/>
    <property type="match status" value="1"/>
</dbReference>
<organism evidence="2 3">
    <name type="scientific">Bacillus cereus</name>
    <dbReference type="NCBI Taxonomy" id="1396"/>
    <lineage>
        <taxon>Bacteria</taxon>
        <taxon>Bacillati</taxon>
        <taxon>Bacillota</taxon>
        <taxon>Bacilli</taxon>
        <taxon>Bacillales</taxon>
        <taxon>Bacillaceae</taxon>
        <taxon>Bacillus</taxon>
        <taxon>Bacillus cereus group</taxon>
    </lineage>
</organism>
<dbReference type="PANTHER" id="PTHR10885">
    <property type="entry name" value="ISOPENTENYL-DIPHOSPHATE DELTA-ISOMERASE"/>
    <property type="match status" value="1"/>
</dbReference>
<name>A0A2B1K7D6_BACCE</name>
<dbReference type="SUPFAM" id="SSF55811">
    <property type="entry name" value="Nudix"/>
    <property type="match status" value="1"/>
</dbReference>
<dbReference type="RefSeq" id="WP_098541903.1">
    <property type="nucleotide sequence ID" value="NZ_NUYN01000043.1"/>
</dbReference>
<dbReference type="InterPro" id="IPR015797">
    <property type="entry name" value="NUDIX_hydrolase-like_dom_sf"/>
</dbReference>
<dbReference type="Pfam" id="PF00293">
    <property type="entry name" value="NUDIX"/>
    <property type="match status" value="1"/>
</dbReference>
<feature type="domain" description="Nudix hydrolase" evidence="1">
    <location>
        <begin position="28"/>
        <end position="166"/>
    </location>
</feature>
<dbReference type="PANTHER" id="PTHR10885:SF0">
    <property type="entry name" value="ISOPENTENYL-DIPHOSPHATE DELTA-ISOMERASE"/>
    <property type="match status" value="1"/>
</dbReference>
<dbReference type="EMBL" id="NUYN01000043">
    <property type="protein sequence ID" value="PFN19269.1"/>
    <property type="molecule type" value="Genomic_DNA"/>
</dbReference>
<dbReference type="Gene3D" id="3.90.79.10">
    <property type="entry name" value="Nucleoside Triphosphate Pyrophosphohydrolase"/>
    <property type="match status" value="1"/>
</dbReference>
<dbReference type="CDD" id="cd04692">
    <property type="entry name" value="NUDIX_Hydrolase"/>
    <property type="match status" value="1"/>
</dbReference>
<evidence type="ECO:0000313" key="3">
    <source>
        <dbReference type="Proteomes" id="UP000225182"/>
    </source>
</evidence>
<dbReference type="GO" id="GO:0003824">
    <property type="term" value="F:catalytic activity"/>
    <property type="evidence" value="ECO:0007669"/>
    <property type="project" value="UniProtKB-ARBA"/>
</dbReference>
<reference evidence="2 3" key="1">
    <citation type="submission" date="2017-09" db="EMBL/GenBank/DDBJ databases">
        <title>Large-scale bioinformatics analysis of Bacillus genomes uncovers conserved roles of natural products in bacterial physiology.</title>
        <authorList>
            <consortium name="Agbiome Team Llc"/>
            <person name="Bleich R.M."/>
            <person name="Grubbs K.J."/>
            <person name="Santa Maria K.C."/>
            <person name="Allen S.E."/>
            <person name="Farag S."/>
            <person name="Shank E.A."/>
            <person name="Bowers A."/>
        </authorList>
    </citation>
    <scope>NUCLEOTIDE SEQUENCE [LARGE SCALE GENOMIC DNA]</scope>
    <source>
        <strain evidence="2 3">AFS076905</strain>
    </source>
</reference>
<evidence type="ECO:0000313" key="2">
    <source>
        <dbReference type="EMBL" id="PFN19269.1"/>
    </source>
</evidence>
<sequence length="204" mass="24078">MTEWLTIFDSDRNTLGKKLRDEVHRDGDWHETFHCWFVEKDDEDMFLYFQLRSKNKKEAPSIWDITSAGHIMHDEDVQIGGLREIEEELGLSFQTTDLAYKGIFKIDYEISNLTDREFCHMYFHNVITPLPFAPGEEVDDVMKIHATDFLQLLKREISSFTAISVLNNNPITITFEDIYPYNLAYYEFVVEQGKELLKNNSLYK</sequence>
<protein>
    <submittedName>
        <fullName evidence="2">DNA mismatch repair protein MutT</fullName>
    </submittedName>
</protein>
<comment type="caution">
    <text evidence="2">The sequence shown here is derived from an EMBL/GenBank/DDBJ whole genome shotgun (WGS) entry which is preliminary data.</text>
</comment>
<dbReference type="AlphaFoldDB" id="A0A2B1K7D6"/>
<evidence type="ECO:0000259" key="1">
    <source>
        <dbReference type="PROSITE" id="PS51462"/>
    </source>
</evidence>
<dbReference type="Proteomes" id="UP000225182">
    <property type="component" value="Unassembled WGS sequence"/>
</dbReference>
<dbReference type="InterPro" id="IPR000086">
    <property type="entry name" value="NUDIX_hydrolase_dom"/>
</dbReference>